<evidence type="ECO:0000313" key="2">
    <source>
        <dbReference type="Proteomes" id="UP000663836"/>
    </source>
</evidence>
<proteinExistence type="predicted"/>
<sequence length="43" mass="5053">MQMLLASGHLVQTVRRVSLMDNDLTPDHIYQFSIALYYLVKRD</sequence>
<organism evidence="1 2">
    <name type="scientific">Rotaria sordida</name>
    <dbReference type="NCBI Taxonomy" id="392033"/>
    <lineage>
        <taxon>Eukaryota</taxon>
        <taxon>Metazoa</taxon>
        <taxon>Spiralia</taxon>
        <taxon>Gnathifera</taxon>
        <taxon>Rotifera</taxon>
        <taxon>Eurotatoria</taxon>
        <taxon>Bdelloidea</taxon>
        <taxon>Philodinida</taxon>
        <taxon>Philodinidae</taxon>
        <taxon>Rotaria</taxon>
    </lineage>
</organism>
<gene>
    <name evidence="1" type="ORF">JBS370_LOCUS40525</name>
</gene>
<dbReference type="AlphaFoldDB" id="A0A820IC96"/>
<evidence type="ECO:0000313" key="1">
    <source>
        <dbReference type="EMBL" id="CAF4305124.1"/>
    </source>
</evidence>
<accession>A0A820IC96</accession>
<protein>
    <submittedName>
        <fullName evidence="1">Uncharacterized protein</fullName>
    </submittedName>
</protein>
<dbReference type="Proteomes" id="UP000663836">
    <property type="component" value="Unassembled WGS sequence"/>
</dbReference>
<name>A0A820IC96_9BILA</name>
<reference evidence="1" key="1">
    <citation type="submission" date="2021-02" db="EMBL/GenBank/DDBJ databases">
        <authorList>
            <person name="Nowell W R."/>
        </authorList>
    </citation>
    <scope>NUCLEOTIDE SEQUENCE</scope>
</reference>
<feature type="non-terminal residue" evidence="1">
    <location>
        <position position="43"/>
    </location>
</feature>
<dbReference type="EMBL" id="CAJOBD010036903">
    <property type="protein sequence ID" value="CAF4305124.1"/>
    <property type="molecule type" value="Genomic_DNA"/>
</dbReference>
<comment type="caution">
    <text evidence="1">The sequence shown here is derived from an EMBL/GenBank/DDBJ whole genome shotgun (WGS) entry which is preliminary data.</text>
</comment>